<keyword evidence="2" id="KW-1185">Reference proteome</keyword>
<evidence type="ECO:0000313" key="2">
    <source>
        <dbReference type="Proteomes" id="UP000053424"/>
    </source>
</evidence>
<gene>
    <name evidence="1" type="ORF">M413DRAFT_184921</name>
</gene>
<name>A0A0C3C6G5_HEBCY</name>
<dbReference type="Proteomes" id="UP000053424">
    <property type="component" value="Unassembled WGS sequence"/>
</dbReference>
<dbReference type="HOGENOM" id="CLU_2333841_0_0_1"/>
<evidence type="ECO:0000313" key="1">
    <source>
        <dbReference type="EMBL" id="KIM39839.1"/>
    </source>
</evidence>
<accession>A0A0C3C6G5</accession>
<proteinExistence type="predicted"/>
<sequence length="98" mass="11187">MDAHTYYRLNREPSRHNVTAARDSLQMQLGSSICSTYGYLTPSKPTVELRKFQESQLTFGKSLLMTMEIVTIFIFTNICLADPSCPECTWFHCILIAC</sequence>
<reference evidence="1 2" key="1">
    <citation type="submission" date="2014-04" db="EMBL/GenBank/DDBJ databases">
        <authorList>
            <consortium name="DOE Joint Genome Institute"/>
            <person name="Kuo A."/>
            <person name="Gay G."/>
            <person name="Dore J."/>
            <person name="Kohler A."/>
            <person name="Nagy L.G."/>
            <person name="Floudas D."/>
            <person name="Copeland A."/>
            <person name="Barry K.W."/>
            <person name="Cichocki N."/>
            <person name="Veneault-Fourrey C."/>
            <person name="LaButti K."/>
            <person name="Lindquist E.A."/>
            <person name="Lipzen A."/>
            <person name="Lundell T."/>
            <person name="Morin E."/>
            <person name="Murat C."/>
            <person name="Sun H."/>
            <person name="Tunlid A."/>
            <person name="Henrissat B."/>
            <person name="Grigoriev I.V."/>
            <person name="Hibbett D.S."/>
            <person name="Martin F."/>
            <person name="Nordberg H.P."/>
            <person name="Cantor M.N."/>
            <person name="Hua S.X."/>
        </authorList>
    </citation>
    <scope>NUCLEOTIDE SEQUENCE [LARGE SCALE GENOMIC DNA]</scope>
    <source>
        <strain evidence="2">h7</strain>
    </source>
</reference>
<dbReference type="EMBL" id="KN831784">
    <property type="protein sequence ID" value="KIM39839.1"/>
    <property type="molecule type" value="Genomic_DNA"/>
</dbReference>
<reference evidence="2" key="2">
    <citation type="submission" date="2015-01" db="EMBL/GenBank/DDBJ databases">
        <title>Evolutionary Origins and Diversification of the Mycorrhizal Mutualists.</title>
        <authorList>
            <consortium name="DOE Joint Genome Institute"/>
            <consortium name="Mycorrhizal Genomics Consortium"/>
            <person name="Kohler A."/>
            <person name="Kuo A."/>
            <person name="Nagy L.G."/>
            <person name="Floudas D."/>
            <person name="Copeland A."/>
            <person name="Barry K.W."/>
            <person name="Cichocki N."/>
            <person name="Veneault-Fourrey C."/>
            <person name="LaButti K."/>
            <person name="Lindquist E.A."/>
            <person name="Lipzen A."/>
            <person name="Lundell T."/>
            <person name="Morin E."/>
            <person name="Murat C."/>
            <person name="Riley R."/>
            <person name="Ohm R."/>
            <person name="Sun H."/>
            <person name="Tunlid A."/>
            <person name="Henrissat B."/>
            <person name="Grigoriev I.V."/>
            <person name="Hibbett D.S."/>
            <person name="Martin F."/>
        </authorList>
    </citation>
    <scope>NUCLEOTIDE SEQUENCE [LARGE SCALE GENOMIC DNA]</scope>
    <source>
        <strain evidence="2">h7</strain>
    </source>
</reference>
<dbReference type="AlphaFoldDB" id="A0A0C3C6G5"/>
<organism evidence="1 2">
    <name type="scientific">Hebeloma cylindrosporum</name>
    <dbReference type="NCBI Taxonomy" id="76867"/>
    <lineage>
        <taxon>Eukaryota</taxon>
        <taxon>Fungi</taxon>
        <taxon>Dikarya</taxon>
        <taxon>Basidiomycota</taxon>
        <taxon>Agaricomycotina</taxon>
        <taxon>Agaricomycetes</taxon>
        <taxon>Agaricomycetidae</taxon>
        <taxon>Agaricales</taxon>
        <taxon>Agaricineae</taxon>
        <taxon>Hymenogastraceae</taxon>
        <taxon>Hebeloma</taxon>
    </lineage>
</organism>
<protein>
    <submittedName>
        <fullName evidence="1">Uncharacterized protein</fullName>
    </submittedName>
</protein>